<proteinExistence type="predicted"/>
<evidence type="ECO:0000256" key="1">
    <source>
        <dbReference type="SAM" id="MobiDB-lite"/>
    </source>
</evidence>
<feature type="domain" description="Poor homologous synapsis 1 PH" evidence="2">
    <location>
        <begin position="45"/>
        <end position="194"/>
    </location>
</feature>
<evidence type="ECO:0000313" key="3">
    <source>
        <dbReference type="EMBL" id="GAA0140760.1"/>
    </source>
</evidence>
<evidence type="ECO:0000313" key="4">
    <source>
        <dbReference type="Proteomes" id="UP001454036"/>
    </source>
</evidence>
<evidence type="ECO:0000259" key="2">
    <source>
        <dbReference type="Pfam" id="PF25349"/>
    </source>
</evidence>
<feature type="region of interest" description="Disordered" evidence="1">
    <location>
        <begin position="193"/>
        <end position="215"/>
    </location>
</feature>
<gene>
    <name evidence="3" type="ORF">LIER_02053</name>
</gene>
<organism evidence="3 4">
    <name type="scientific">Lithospermum erythrorhizon</name>
    <name type="common">Purple gromwell</name>
    <name type="synonym">Lithospermum officinale var. erythrorhizon</name>
    <dbReference type="NCBI Taxonomy" id="34254"/>
    <lineage>
        <taxon>Eukaryota</taxon>
        <taxon>Viridiplantae</taxon>
        <taxon>Streptophyta</taxon>
        <taxon>Embryophyta</taxon>
        <taxon>Tracheophyta</taxon>
        <taxon>Spermatophyta</taxon>
        <taxon>Magnoliopsida</taxon>
        <taxon>eudicotyledons</taxon>
        <taxon>Gunneridae</taxon>
        <taxon>Pentapetalae</taxon>
        <taxon>asterids</taxon>
        <taxon>lamiids</taxon>
        <taxon>Boraginales</taxon>
        <taxon>Boraginaceae</taxon>
        <taxon>Boraginoideae</taxon>
        <taxon>Lithospermeae</taxon>
        <taxon>Lithospermum</taxon>
    </lineage>
</organism>
<dbReference type="Pfam" id="PF25349">
    <property type="entry name" value="PH_PHS1"/>
    <property type="match status" value="1"/>
</dbReference>
<dbReference type="Proteomes" id="UP001454036">
    <property type="component" value="Unassembled WGS sequence"/>
</dbReference>
<comment type="caution">
    <text evidence="3">The sequence shown here is derived from an EMBL/GenBank/DDBJ whole genome shotgun (WGS) entry which is preliminary data.</text>
</comment>
<dbReference type="InterPro" id="IPR057619">
    <property type="entry name" value="PH_PHS1"/>
</dbReference>
<keyword evidence="4" id="KW-1185">Reference proteome</keyword>
<name>A0AAV3NN49_LITER</name>
<dbReference type="AlphaFoldDB" id="A0AAV3NN49"/>
<dbReference type="EMBL" id="BAABME010000214">
    <property type="protein sequence ID" value="GAA0140760.1"/>
    <property type="molecule type" value="Genomic_DNA"/>
</dbReference>
<protein>
    <recommendedName>
        <fullName evidence="2">Poor homologous synapsis 1 PH domain-containing protein</fullName>
    </recommendedName>
</protein>
<sequence>MQSLIQKMAGSMLSTTNLPLPTTTTTTAATSESGSFAMALTTVINQWEVEYARYVNYPPLNSLHSTPPHHLLIPQTSYFRKRYRSGAWLQTEDSGVFVRIIPDSSTASSDAVLVVYHRYTIFEEHYVSQLHFSWPQVTCISGFPARGTRSVLISYRDGENSDQIQKFAFRFSTTNEAEDFISALKETLENTRPEASNSMLGSGVSSQQDFDPSNSRTIKSVDESWRSGFSLDSSSYFVPTTTYQEAAQALNGQELNLCNEAEETISTFPPTFTSGPSLDSSSHYIPTTIDQEAAQSSNGQALLLSNEAEEIISTFPPSFTSFLMNCCPTAEQGATKSTKPGEVDFKEQIMKYMKDPSFQDILSKAEQLITELGDDIQFP</sequence>
<accession>A0AAV3NN49</accession>
<reference evidence="3 4" key="1">
    <citation type="submission" date="2024-01" db="EMBL/GenBank/DDBJ databases">
        <title>The complete chloroplast genome sequence of Lithospermum erythrorhizon: insights into the phylogenetic relationship among Boraginaceae species and the maternal lineages of purple gromwells.</title>
        <authorList>
            <person name="Okada T."/>
            <person name="Watanabe K."/>
        </authorList>
    </citation>
    <scope>NUCLEOTIDE SEQUENCE [LARGE SCALE GENOMIC DNA]</scope>
</reference>